<name>A0A0K8R8S8_IXORI</name>
<keyword evidence="2" id="KW-0964">Secreted</keyword>
<keyword evidence="4" id="KW-0325">Glycoprotein</keyword>
<feature type="compositionally biased region" description="Basic and acidic residues" evidence="6">
    <location>
        <begin position="48"/>
        <end position="78"/>
    </location>
</feature>
<dbReference type="AlphaFoldDB" id="A0A0K8R8S8"/>
<proteinExistence type="evidence at transcript level"/>
<evidence type="ECO:0000256" key="7">
    <source>
        <dbReference type="SAM" id="SignalP"/>
    </source>
</evidence>
<feature type="compositionally biased region" description="Polar residues" evidence="6">
    <location>
        <begin position="23"/>
        <end position="34"/>
    </location>
</feature>
<evidence type="ECO:0000313" key="8">
    <source>
        <dbReference type="EMBL" id="JAA67557.1"/>
    </source>
</evidence>
<feature type="signal peptide" evidence="7">
    <location>
        <begin position="1"/>
        <end position="18"/>
    </location>
</feature>
<feature type="chain" id="PRO_5005516584" evidence="7">
    <location>
        <begin position="19"/>
        <end position="192"/>
    </location>
</feature>
<dbReference type="Pfam" id="PF12115">
    <property type="entry name" value="Salp15"/>
    <property type="match status" value="1"/>
</dbReference>
<evidence type="ECO:0000256" key="4">
    <source>
        <dbReference type="ARBA" id="ARBA00023180"/>
    </source>
</evidence>
<comment type="similarity">
    <text evidence="5">Belongs to the salp15 family.</text>
</comment>
<keyword evidence="3 7" id="KW-0732">Signal</keyword>
<evidence type="ECO:0000256" key="1">
    <source>
        <dbReference type="ARBA" id="ARBA00004613"/>
    </source>
</evidence>
<dbReference type="EMBL" id="GADI01006251">
    <property type="protein sequence ID" value="JAA67557.1"/>
    <property type="molecule type" value="mRNA"/>
</dbReference>
<feature type="region of interest" description="Disordered" evidence="6">
    <location>
        <begin position="22"/>
        <end position="99"/>
    </location>
</feature>
<sequence>MLNLRIFILLVLAGLCFGASLEEPQSSGDNSQDSGPPAEPQPSAQAEESNKDSSQNKENDEGSPKEEKPEGSEPKDGTSDGNSENEEQNDESATKGENRKIGYELPDFVGDANKKRSYVLTLLANCDKQNQMYKVNERDIKINFKNCSYTCMGLGIKPQYKVERIPEGLVCDIQNMTCPSEGNCPDPPLPSC</sequence>
<dbReference type="InterPro" id="IPR021971">
    <property type="entry name" value="Salp15"/>
</dbReference>
<evidence type="ECO:0000256" key="2">
    <source>
        <dbReference type="ARBA" id="ARBA00022525"/>
    </source>
</evidence>
<evidence type="ECO:0000256" key="3">
    <source>
        <dbReference type="ARBA" id="ARBA00022729"/>
    </source>
</evidence>
<dbReference type="GO" id="GO:0005576">
    <property type="term" value="C:extracellular region"/>
    <property type="evidence" value="ECO:0007669"/>
    <property type="project" value="UniProtKB-SubCell"/>
</dbReference>
<protein>
    <submittedName>
        <fullName evidence="8">Putative ixodes 8-cys protein</fullName>
    </submittedName>
</protein>
<organism evidence="8">
    <name type="scientific">Ixodes ricinus</name>
    <name type="common">Common tick</name>
    <name type="synonym">Acarus ricinus</name>
    <dbReference type="NCBI Taxonomy" id="34613"/>
    <lineage>
        <taxon>Eukaryota</taxon>
        <taxon>Metazoa</taxon>
        <taxon>Ecdysozoa</taxon>
        <taxon>Arthropoda</taxon>
        <taxon>Chelicerata</taxon>
        <taxon>Arachnida</taxon>
        <taxon>Acari</taxon>
        <taxon>Parasitiformes</taxon>
        <taxon>Ixodida</taxon>
        <taxon>Ixodoidea</taxon>
        <taxon>Ixodidae</taxon>
        <taxon>Ixodinae</taxon>
        <taxon>Ixodes</taxon>
    </lineage>
</organism>
<reference evidence="8" key="1">
    <citation type="submission" date="2012-12" db="EMBL/GenBank/DDBJ databases">
        <title>Identification and characterization of a phenylalanine ammonia-lyase gene family in Isatis indigotica Fort.</title>
        <authorList>
            <person name="Liu Q."/>
            <person name="Chen J."/>
            <person name="Zhou X."/>
            <person name="Di P."/>
            <person name="Xiao Y."/>
            <person name="Xuan H."/>
            <person name="Zhang L."/>
            <person name="Chen W."/>
        </authorList>
    </citation>
    <scope>NUCLEOTIDE SEQUENCE</scope>
    <source>
        <tissue evidence="8">Salivary gland</tissue>
    </source>
</reference>
<accession>A0A0K8R8S8</accession>
<evidence type="ECO:0000256" key="6">
    <source>
        <dbReference type="SAM" id="MobiDB-lite"/>
    </source>
</evidence>
<evidence type="ECO:0000256" key="5">
    <source>
        <dbReference type="ARBA" id="ARBA00034321"/>
    </source>
</evidence>
<comment type="subcellular location">
    <subcellularLocation>
        <location evidence="1">Secreted</location>
    </subcellularLocation>
</comment>